<evidence type="ECO:0000256" key="2">
    <source>
        <dbReference type="ARBA" id="ARBA00009853"/>
    </source>
</evidence>
<dbReference type="InterPro" id="IPR000620">
    <property type="entry name" value="EamA_dom"/>
</dbReference>
<feature type="domain" description="EamA" evidence="9">
    <location>
        <begin position="8"/>
        <end position="141"/>
    </location>
</feature>
<feature type="transmembrane region" description="Helical" evidence="8">
    <location>
        <begin position="68"/>
        <end position="91"/>
    </location>
</feature>
<feature type="transmembrane region" description="Helical" evidence="8">
    <location>
        <begin position="253"/>
        <end position="272"/>
    </location>
</feature>
<evidence type="ECO:0000256" key="8">
    <source>
        <dbReference type="SAM" id="Phobius"/>
    </source>
</evidence>
<dbReference type="Proteomes" id="UP000032735">
    <property type="component" value="Chromosome"/>
</dbReference>
<feature type="transmembrane region" description="Helical" evidence="8">
    <location>
        <begin position="159"/>
        <end position="179"/>
    </location>
</feature>
<dbReference type="HOGENOM" id="CLU_033863_4_4_6"/>
<dbReference type="AlphaFoldDB" id="A0A068R7G6"/>
<dbReference type="InterPro" id="IPR037185">
    <property type="entry name" value="EmrE-like"/>
</dbReference>
<feature type="transmembrane region" description="Helical" evidence="8">
    <location>
        <begin position="222"/>
        <end position="241"/>
    </location>
</feature>
<evidence type="ECO:0000256" key="1">
    <source>
        <dbReference type="ARBA" id="ARBA00004651"/>
    </source>
</evidence>
<evidence type="ECO:0000256" key="6">
    <source>
        <dbReference type="ARBA" id="ARBA00023136"/>
    </source>
</evidence>
<dbReference type="RefSeq" id="WP_045959690.1">
    <property type="nucleotide sequence ID" value="NZ_FO704551.1"/>
</dbReference>
<protein>
    <recommendedName>
        <fullName evidence="7">Threonine/homoserine exporter RhtA</fullName>
    </recommendedName>
</protein>
<comment type="subcellular location">
    <subcellularLocation>
        <location evidence="1">Cell membrane</location>
        <topology evidence="1">Multi-pass membrane protein</topology>
    </subcellularLocation>
</comment>
<evidence type="ECO:0000256" key="4">
    <source>
        <dbReference type="ARBA" id="ARBA00022692"/>
    </source>
</evidence>
<feature type="transmembrane region" description="Helical" evidence="8">
    <location>
        <begin position="39"/>
        <end position="56"/>
    </location>
</feature>
<name>A0A068R7G6_9GAMM</name>
<comment type="similarity">
    <text evidence="2">Belongs to the drug/metabolite transporter (DMT) superfamily. 10 TMS drug/metabolite exporter (DME) (TC 2.A.7.3) family.</text>
</comment>
<evidence type="ECO:0000313" key="11">
    <source>
        <dbReference type="Proteomes" id="UP000032735"/>
    </source>
</evidence>
<dbReference type="EMBL" id="FO704551">
    <property type="protein sequence ID" value="CDG22846.1"/>
    <property type="molecule type" value="Genomic_DNA"/>
</dbReference>
<gene>
    <name evidence="10" type="ORF">XPG1_3210</name>
</gene>
<feature type="transmembrane region" description="Helical" evidence="8">
    <location>
        <begin position="191"/>
        <end position="210"/>
    </location>
</feature>
<evidence type="ECO:0000313" key="10">
    <source>
        <dbReference type="EMBL" id="CDG22846.1"/>
    </source>
</evidence>
<keyword evidence="3" id="KW-1003">Cell membrane</keyword>
<keyword evidence="11" id="KW-1185">Reference proteome</keyword>
<dbReference type="SUPFAM" id="SSF103481">
    <property type="entry name" value="Multidrug resistance efflux transporter EmrE"/>
    <property type="match status" value="2"/>
</dbReference>
<dbReference type="PANTHER" id="PTHR32322:SF18">
    <property type="entry name" value="S-ADENOSYLMETHIONINE_S-ADENOSYLHOMOCYSTEINE TRANSPORTER"/>
    <property type="match status" value="1"/>
</dbReference>
<evidence type="ECO:0000256" key="3">
    <source>
        <dbReference type="ARBA" id="ARBA00022475"/>
    </source>
</evidence>
<keyword evidence="6 8" id="KW-0472">Membrane</keyword>
<feature type="transmembrane region" description="Helical" evidence="8">
    <location>
        <begin position="97"/>
        <end position="116"/>
    </location>
</feature>
<proteinExistence type="inferred from homology"/>
<sequence length="308" mass="32955">MRVTSPLAVILTLFATFFWGSNFQATKIALNSLPPWTASVERFVCAVLAIFILMSLKDGIRRQVFKQNLLAFIILGTIGVAGFNGALFVGLQSSSPITAALIMATTPISANILEAIINRRFPNFSRLLGMIISLFGVALVITNGKLFSEGTLHTASGDFVIFAGSLGWAIYTVGTRIFITDATPLETTSWTMFFGTVVLAITAICIESPISSVLAGKFESHLASIYMGIAGSVFAYLFWNIGIATRGAGKTAIFFNFVPIFALGIQMAMGAIPSFAQLTGITITIVGVLLGQGLITAQLKSKKLFVRE</sequence>
<reference evidence="10 11" key="1">
    <citation type="submission" date="2013-07" db="EMBL/GenBank/DDBJ databases">
        <authorList>
            <person name="Genoscope - CEA"/>
        </authorList>
    </citation>
    <scope>NUCLEOTIDE SEQUENCE [LARGE SCALE GENOMIC DNA]</scope>
    <source>
        <strain evidence="10 11">G6</strain>
    </source>
</reference>
<evidence type="ECO:0000256" key="7">
    <source>
        <dbReference type="ARBA" id="ARBA00040595"/>
    </source>
</evidence>
<feature type="domain" description="EamA" evidence="9">
    <location>
        <begin position="156"/>
        <end position="290"/>
    </location>
</feature>
<feature type="transmembrane region" description="Helical" evidence="8">
    <location>
        <begin position="128"/>
        <end position="147"/>
    </location>
</feature>
<keyword evidence="5 8" id="KW-1133">Transmembrane helix</keyword>
<dbReference type="InterPro" id="IPR050638">
    <property type="entry name" value="AA-Vitamin_Transporters"/>
</dbReference>
<feature type="transmembrane region" description="Helical" evidence="8">
    <location>
        <begin position="278"/>
        <end position="297"/>
    </location>
</feature>
<keyword evidence="4 8" id="KW-0812">Transmembrane</keyword>
<evidence type="ECO:0000259" key="9">
    <source>
        <dbReference type="Pfam" id="PF00892"/>
    </source>
</evidence>
<dbReference type="KEGG" id="xpo:XPG1_3210"/>
<accession>A0A068R7G6</accession>
<dbReference type="PANTHER" id="PTHR32322">
    <property type="entry name" value="INNER MEMBRANE TRANSPORTER"/>
    <property type="match status" value="1"/>
</dbReference>
<evidence type="ECO:0000256" key="5">
    <source>
        <dbReference type="ARBA" id="ARBA00022989"/>
    </source>
</evidence>
<dbReference type="Pfam" id="PF00892">
    <property type="entry name" value="EamA"/>
    <property type="match status" value="2"/>
</dbReference>
<dbReference type="OrthoDB" id="4167046at2"/>
<dbReference type="GO" id="GO:0005886">
    <property type="term" value="C:plasma membrane"/>
    <property type="evidence" value="ECO:0007669"/>
    <property type="project" value="UniProtKB-SubCell"/>
</dbReference>
<organism evidence="10 11">
    <name type="scientific">Xenorhabdus poinarii G6</name>
    <dbReference type="NCBI Taxonomy" id="1354304"/>
    <lineage>
        <taxon>Bacteria</taxon>
        <taxon>Pseudomonadati</taxon>
        <taxon>Pseudomonadota</taxon>
        <taxon>Gammaproteobacteria</taxon>
        <taxon>Enterobacterales</taxon>
        <taxon>Morganellaceae</taxon>
        <taxon>Xenorhabdus</taxon>
    </lineage>
</organism>